<sequence>MSPKSKSKKKTMKDSEREEILYEALLQKCLKQNANDAPVDFDDMSDTELCDKHYSNKVKTSNLTPEEKKLVEKFEVSLKSTLHRCCLRREKAKIRCFSKLFRMFDAEYKMELRRLLSFASPEEIEQYVKLCVIPDDTVIDLIENKIQSKLKECLVEREKFIRNSNTSRTCEIQTMKEWNILLQAVQEDELVVYALHVLKEAGY</sequence>
<gene>
    <name evidence="1" type="primary">AUGUSTUS-3.0.2_03850</name>
    <name evidence="1" type="ORF">TcasGA2_TC003850</name>
</gene>
<protein>
    <submittedName>
        <fullName evidence="1">Uncharacterized protein</fullName>
    </submittedName>
</protein>
<accession>D6WFW1</accession>
<dbReference type="OrthoDB" id="10414759at2759"/>
<reference evidence="1 2" key="1">
    <citation type="journal article" date="2008" name="Nature">
        <title>The genome of the model beetle and pest Tribolium castaneum.</title>
        <authorList>
            <consortium name="Tribolium Genome Sequencing Consortium"/>
            <person name="Richards S."/>
            <person name="Gibbs R.A."/>
            <person name="Weinstock G.M."/>
            <person name="Brown S.J."/>
            <person name="Denell R."/>
            <person name="Beeman R.W."/>
            <person name="Gibbs R."/>
            <person name="Beeman R.W."/>
            <person name="Brown S.J."/>
            <person name="Bucher G."/>
            <person name="Friedrich M."/>
            <person name="Grimmelikhuijzen C.J."/>
            <person name="Klingler M."/>
            <person name="Lorenzen M."/>
            <person name="Richards S."/>
            <person name="Roth S."/>
            <person name="Schroder R."/>
            <person name="Tautz D."/>
            <person name="Zdobnov E.M."/>
            <person name="Muzny D."/>
            <person name="Gibbs R.A."/>
            <person name="Weinstock G.M."/>
            <person name="Attaway T."/>
            <person name="Bell S."/>
            <person name="Buhay C.J."/>
            <person name="Chandrabose M.N."/>
            <person name="Chavez D."/>
            <person name="Clerk-Blankenburg K.P."/>
            <person name="Cree A."/>
            <person name="Dao M."/>
            <person name="Davis C."/>
            <person name="Chacko J."/>
            <person name="Dinh H."/>
            <person name="Dugan-Rocha S."/>
            <person name="Fowler G."/>
            <person name="Garner T.T."/>
            <person name="Garnes J."/>
            <person name="Gnirke A."/>
            <person name="Hawes A."/>
            <person name="Hernandez J."/>
            <person name="Hines S."/>
            <person name="Holder M."/>
            <person name="Hume J."/>
            <person name="Jhangiani S.N."/>
            <person name="Joshi V."/>
            <person name="Khan Z.M."/>
            <person name="Jackson L."/>
            <person name="Kovar C."/>
            <person name="Kowis A."/>
            <person name="Lee S."/>
            <person name="Lewis L.R."/>
            <person name="Margolis J."/>
            <person name="Morgan M."/>
            <person name="Nazareth L.V."/>
            <person name="Nguyen N."/>
            <person name="Okwuonu G."/>
            <person name="Parker D."/>
            <person name="Richards S."/>
            <person name="Ruiz S.J."/>
            <person name="Santibanez J."/>
            <person name="Savard J."/>
            <person name="Scherer S.E."/>
            <person name="Schneider B."/>
            <person name="Sodergren E."/>
            <person name="Tautz D."/>
            <person name="Vattahil S."/>
            <person name="Villasana D."/>
            <person name="White C.S."/>
            <person name="Wright R."/>
            <person name="Park Y."/>
            <person name="Beeman R.W."/>
            <person name="Lord J."/>
            <person name="Oppert B."/>
            <person name="Lorenzen M."/>
            <person name="Brown S."/>
            <person name="Wang L."/>
            <person name="Savard J."/>
            <person name="Tautz D."/>
            <person name="Richards S."/>
            <person name="Weinstock G."/>
            <person name="Gibbs R.A."/>
            <person name="Liu Y."/>
            <person name="Worley K."/>
            <person name="Weinstock G."/>
            <person name="Elsik C.G."/>
            <person name="Reese J.T."/>
            <person name="Elhaik E."/>
            <person name="Landan G."/>
            <person name="Graur D."/>
            <person name="Arensburger P."/>
            <person name="Atkinson P."/>
            <person name="Beeman R.W."/>
            <person name="Beidler J."/>
            <person name="Brown S.J."/>
            <person name="Demuth J.P."/>
            <person name="Drury D.W."/>
            <person name="Du Y.Z."/>
            <person name="Fujiwara H."/>
            <person name="Lorenzen M."/>
            <person name="Maselli V."/>
            <person name="Osanai M."/>
            <person name="Park Y."/>
            <person name="Robertson H.M."/>
            <person name="Tu Z."/>
            <person name="Wang J.J."/>
            <person name="Wang S."/>
            <person name="Richards S."/>
            <person name="Song H."/>
            <person name="Zhang L."/>
            <person name="Sodergren E."/>
            <person name="Werner D."/>
            <person name="Stanke M."/>
            <person name="Morgenstern B."/>
            <person name="Solovyev V."/>
            <person name="Kosarev P."/>
            <person name="Brown G."/>
            <person name="Chen H.C."/>
            <person name="Ermolaeva O."/>
            <person name="Hlavina W."/>
            <person name="Kapustin Y."/>
            <person name="Kiryutin B."/>
            <person name="Kitts P."/>
            <person name="Maglott D."/>
            <person name="Pruitt K."/>
            <person name="Sapojnikov V."/>
            <person name="Souvorov A."/>
            <person name="Mackey A.J."/>
            <person name="Waterhouse R.M."/>
            <person name="Wyder S."/>
            <person name="Zdobnov E.M."/>
            <person name="Zdobnov E.M."/>
            <person name="Wyder S."/>
            <person name="Kriventseva E.V."/>
            <person name="Kadowaki T."/>
            <person name="Bork P."/>
            <person name="Aranda M."/>
            <person name="Bao R."/>
            <person name="Beermann A."/>
            <person name="Berns N."/>
            <person name="Bolognesi R."/>
            <person name="Bonneton F."/>
            <person name="Bopp D."/>
            <person name="Brown S.J."/>
            <person name="Bucher G."/>
            <person name="Butts T."/>
            <person name="Chaumot A."/>
            <person name="Denell R.E."/>
            <person name="Ferrier D.E."/>
            <person name="Friedrich M."/>
            <person name="Gordon C.M."/>
            <person name="Jindra M."/>
            <person name="Klingler M."/>
            <person name="Lan Q."/>
            <person name="Lattorff H.M."/>
            <person name="Laudet V."/>
            <person name="von Levetsow C."/>
            <person name="Liu Z."/>
            <person name="Lutz R."/>
            <person name="Lynch J.A."/>
            <person name="da Fonseca R.N."/>
            <person name="Posnien N."/>
            <person name="Reuter R."/>
            <person name="Roth S."/>
            <person name="Savard J."/>
            <person name="Schinko J.B."/>
            <person name="Schmitt C."/>
            <person name="Schoppmeier M."/>
            <person name="Schroder R."/>
            <person name="Shippy T.D."/>
            <person name="Simonnet F."/>
            <person name="Marques-Souza H."/>
            <person name="Tautz D."/>
            <person name="Tomoyasu Y."/>
            <person name="Trauner J."/>
            <person name="Van der Zee M."/>
            <person name="Vervoort M."/>
            <person name="Wittkopp N."/>
            <person name="Wimmer E.A."/>
            <person name="Yang X."/>
            <person name="Jones A.K."/>
            <person name="Sattelle D.B."/>
            <person name="Ebert P.R."/>
            <person name="Nelson D."/>
            <person name="Scott J.G."/>
            <person name="Beeman R.W."/>
            <person name="Muthukrishnan S."/>
            <person name="Kramer K.J."/>
            <person name="Arakane Y."/>
            <person name="Beeman R.W."/>
            <person name="Zhu Q."/>
            <person name="Hogenkamp D."/>
            <person name="Dixit R."/>
            <person name="Oppert B."/>
            <person name="Jiang H."/>
            <person name="Zou Z."/>
            <person name="Marshall J."/>
            <person name="Elpidina E."/>
            <person name="Vinokurov K."/>
            <person name="Oppert C."/>
            <person name="Zou Z."/>
            <person name="Evans J."/>
            <person name="Lu Z."/>
            <person name="Zhao P."/>
            <person name="Sumathipala N."/>
            <person name="Altincicek B."/>
            <person name="Vilcinskas A."/>
            <person name="Williams M."/>
            <person name="Hultmark D."/>
            <person name="Hetru C."/>
            <person name="Jiang H."/>
            <person name="Grimmelikhuijzen C.J."/>
            <person name="Hauser F."/>
            <person name="Cazzamali G."/>
            <person name="Williamson M."/>
            <person name="Park Y."/>
            <person name="Li B."/>
            <person name="Tanaka Y."/>
            <person name="Predel R."/>
            <person name="Neupert S."/>
            <person name="Schachtner J."/>
            <person name="Verleyen P."/>
            <person name="Raible F."/>
            <person name="Bork P."/>
            <person name="Friedrich M."/>
            <person name="Walden K.K."/>
            <person name="Robertson H.M."/>
            <person name="Angeli S."/>
            <person name="Foret S."/>
            <person name="Bucher G."/>
            <person name="Schuetz S."/>
            <person name="Maleszka R."/>
            <person name="Wimmer E.A."/>
            <person name="Beeman R.W."/>
            <person name="Lorenzen M."/>
            <person name="Tomoyasu Y."/>
            <person name="Miller S.C."/>
            <person name="Grossmann D."/>
            <person name="Bucher G."/>
        </authorList>
    </citation>
    <scope>NUCLEOTIDE SEQUENCE [LARGE SCALE GENOMIC DNA]</scope>
    <source>
        <strain evidence="1 2">Georgia GA2</strain>
    </source>
</reference>
<evidence type="ECO:0000313" key="2">
    <source>
        <dbReference type="Proteomes" id="UP000007266"/>
    </source>
</evidence>
<dbReference type="HOGENOM" id="CLU_1416861_0_0_1"/>
<keyword evidence="2" id="KW-1185">Reference proteome</keyword>
<reference evidence="1 2" key="2">
    <citation type="journal article" date="2010" name="Nucleic Acids Res.">
        <title>BeetleBase in 2010: revisions to provide comprehensive genomic information for Tribolium castaneum.</title>
        <authorList>
            <person name="Kim H.S."/>
            <person name="Murphy T."/>
            <person name="Xia J."/>
            <person name="Caragea D."/>
            <person name="Park Y."/>
            <person name="Beeman R.W."/>
            <person name="Lorenzen M.D."/>
            <person name="Butcher S."/>
            <person name="Manak J.R."/>
            <person name="Brown S.J."/>
        </authorList>
    </citation>
    <scope>GENOME REANNOTATION</scope>
    <source>
        <strain evidence="1 2">Georgia GA2</strain>
    </source>
</reference>
<evidence type="ECO:0000313" key="1">
    <source>
        <dbReference type="EMBL" id="EFA00943.2"/>
    </source>
</evidence>
<organism evidence="1 2">
    <name type="scientific">Tribolium castaneum</name>
    <name type="common">Red flour beetle</name>
    <dbReference type="NCBI Taxonomy" id="7070"/>
    <lineage>
        <taxon>Eukaryota</taxon>
        <taxon>Metazoa</taxon>
        <taxon>Ecdysozoa</taxon>
        <taxon>Arthropoda</taxon>
        <taxon>Hexapoda</taxon>
        <taxon>Insecta</taxon>
        <taxon>Pterygota</taxon>
        <taxon>Neoptera</taxon>
        <taxon>Endopterygota</taxon>
        <taxon>Coleoptera</taxon>
        <taxon>Polyphaga</taxon>
        <taxon>Cucujiformia</taxon>
        <taxon>Tenebrionidae</taxon>
        <taxon>Tenebrionidae incertae sedis</taxon>
        <taxon>Tribolium</taxon>
    </lineage>
</organism>
<dbReference type="Proteomes" id="UP000007266">
    <property type="component" value="Linkage group 3"/>
</dbReference>
<dbReference type="AlphaFoldDB" id="D6WFW1"/>
<proteinExistence type="predicted"/>
<dbReference type="EMBL" id="KQ971328">
    <property type="protein sequence ID" value="EFA00943.2"/>
    <property type="molecule type" value="Genomic_DNA"/>
</dbReference>
<dbReference type="InParanoid" id="D6WFW1"/>
<dbReference type="KEGG" id="tca:103312448"/>
<name>D6WFW1_TRICA</name>